<dbReference type="AlphaFoldDB" id="A0A0B2VRI8"/>
<keyword evidence="2" id="KW-1185">Reference proteome</keyword>
<evidence type="ECO:0000313" key="1">
    <source>
        <dbReference type="EMBL" id="KHN84233.1"/>
    </source>
</evidence>
<comment type="caution">
    <text evidence="1">The sequence shown here is derived from an EMBL/GenBank/DDBJ whole genome shotgun (WGS) entry which is preliminary data.</text>
</comment>
<protein>
    <submittedName>
        <fullName evidence="1">Uncharacterized protein</fullName>
    </submittedName>
</protein>
<proteinExistence type="predicted"/>
<accession>A0A0B2VRI8</accession>
<dbReference type="EMBL" id="JPKZ01001028">
    <property type="protein sequence ID" value="KHN84233.1"/>
    <property type="molecule type" value="Genomic_DNA"/>
</dbReference>
<feature type="non-terminal residue" evidence="1">
    <location>
        <position position="102"/>
    </location>
</feature>
<gene>
    <name evidence="1" type="ORF">Tcan_00747</name>
</gene>
<evidence type="ECO:0000313" key="2">
    <source>
        <dbReference type="Proteomes" id="UP000031036"/>
    </source>
</evidence>
<reference evidence="1 2" key="1">
    <citation type="submission" date="2014-11" db="EMBL/GenBank/DDBJ databases">
        <title>Genetic blueprint of the zoonotic pathogen Toxocara canis.</title>
        <authorList>
            <person name="Zhu X.-Q."/>
            <person name="Korhonen P.K."/>
            <person name="Cai H."/>
            <person name="Young N.D."/>
            <person name="Nejsum P."/>
            <person name="von Samson-Himmelstjerna G."/>
            <person name="Boag P.R."/>
            <person name="Tan P."/>
            <person name="Li Q."/>
            <person name="Min J."/>
            <person name="Yang Y."/>
            <person name="Wang X."/>
            <person name="Fang X."/>
            <person name="Hall R.S."/>
            <person name="Hofmann A."/>
            <person name="Sternberg P.W."/>
            <person name="Jex A.R."/>
            <person name="Gasser R.B."/>
        </authorList>
    </citation>
    <scope>NUCLEOTIDE SEQUENCE [LARGE SCALE GENOMIC DNA]</scope>
    <source>
        <strain evidence="1">PN_DK_2014</strain>
    </source>
</reference>
<sequence length="102" mass="11586">MPIVMSHLSLSHVFSRTHHMLYIIVWPSNVCGDVCGYLAEYGCENVSQQCVKVSCVLENRSFRCLAALVFLSHEVWQSIFKACHSELNESFSSLYLKAEVDL</sequence>
<dbReference type="Proteomes" id="UP000031036">
    <property type="component" value="Unassembled WGS sequence"/>
</dbReference>
<organism evidence="1 2">
    <name type="scientific">Toxocara canis</name>
    <name type="common">Canine roundworm</name>
    <dbReference type="NCBI Taxonomy" id="6265"/>
    <lineage>
        <taxon>Eukaryota</taxon>
        <taxon>Metazoa</taxon>
        <taxon>Ecdysozoa</taxon>
        <taxon>Nematoda</taxon>
        <taxon>Chromadorea</taxon>
        <taxon>Rhabditida</taxon>
        <taxon>Spirurina</taxon>
        <taxon>Ascaridomorpha</taxon>
        <taxon>Ascaridoidea</taxon>
        <taxon>Toxocaridae</taxon>
        <taxon>Toxocara</taxon>
    </lineage>
</organism>
<name>A0A0B2VRI8_TOXCA</name>